<evidence type="ECO:0000256" key="6">
    <source>
        <dbReference type="ARBA" id="ARBA00022989"/>
    </source>
</evidence>
<comment type="subcellular location">
    <subcellularLocation>
        <location evidence="1">Membrane</location>
        <topology evidence="1">Multi-pass membrane protein</topology>
    </subcellularLocation>
</comment>
<evidence type="ECO:0000313" key="12">
    <source>
        <dbReference type="RefSeq" id="XP_010517380.1"/>
    </source>
</evidence>
<evidence type="ECO:0000256" key="9">
    <source>
        <dbReference type="RuleBase" id="RU000488"/>
    </source>
</evidence>
<dbReference type="InterPro" id="IPR044712">
    <property type="entry name" value="SLC25A32-like"/>
</dbReference>
<evidence type="ECO:0000256" key="4">
    <source>
        <dbReference type="ARBA" id="ARBA00022692"/>
    </source>
</evidence>
<evidence type="ECO:0000256" key="2">
    <source>
        <dbReference type="ARBA" id="ARBA00006375"/>
    </source>
</evidence>
<feature type="transmembrane region" description="Helical" evidence="10">
    <location>
        <begin position="132"/>
        <end position="154"/>
    </location>
</feature>
<feature type="transmembrane region" description="Helical" evidence="10">
    <location>
        <begin position="109"/>
        <end position="126"/>
    </location>
</feature>
<evidence type="ECO:0000256" key="10">
    <source>
        <dbReference type="SAM" id="Phobius"/>
    </source>
</evidence>
<keyword evidence="7 8" id="KW-0472">Membrane</keyword>
<keyword evidence="4 8" id="KW-0812">Transmembrane</keyword>
<comment type="similarity">
    <text evidence="2 9">Belongs to the mitochondrial carrier (TC 2.A.29) family.</text>
</comment>
<feature type="repeat" description="Solcar" evidence="8">
    <location>
        <begin position="127"/>
        <end position="235"/>
    </location>
</feature>
<dbReference type="InterPro" id="IPR023395">
    <property type="entry name" value="MCP_dom_sf"/>
</dbReference>
<evidence type="ECO:0000256" key="5">
    <source>
        <dbReference type="ARBA" id="ARBA00022737"/>
    </source>
</evidence>
<dbReference type="Proteomes" id="UP000694864">
    <property type="component" value="Chromosome 6"/>
</dbReference>
<evidence type="ECO:0000256" key="8">
    <source>
        <dbReference type="PROSITE-ProRule" id="PRU00282"/>
    </source>
</evidence>
<dbReference type="SUPFAM" id="SSF103506">
    <property type="entry name" value="Mitochondrial carrier"/>
    <property type="match status" value="1"/>
</dbReference>
<dbReference type="Pfam" id="PF00153">
    <property type="entry name" value="Mito_carr"/>
    <property type="match status" value="3"/>
</dbReference>
<keyword evidence="6 10" id="KW-1133">Transmembrane helix</keyword>
<organism evidence="11 12">
    <name type="scientific">Camelina sativa</name>
    <name type="common">False flax</name>
    <name type="synonym">Myagrum sativum</name>
    <dbReference type="NCBI Taxonomy" id="90675"/>
    <lineage>
        <taxon>Eukaryota</taxon>
        <taxon>Viridiplantae</taxon>
        <taxon>Streptophyta</taxon>
        <taxon>Embryophyta</taxon>
        <taxon>Tracheophyta</taxon>
        <taxon>Spermatophyta</taxon>
        <taxon>Magnoliopsida</taxon>
        <taxon>eudicotyledons</taxon>
        <taxon>Gunneridae</taxon>
        <taxon>Pentapetalae</taxon>
        <taxon>rosids</taxon>
        <taxon>malvids</taxon>
        <taxon>Brassicales</taxon>
        <taxon>Brassicaceae</taxon>
        <taxon>Camelineae</taxon>
        <taxon>Camelina</taxon>
    </lineage>
</organism>
<evidence type="ECO:0000256" key="7">
    <source>
        <dbReference type="ARBA" id="ARBA00023136"/>
    </source>
</evidence>
<dbReference type="Gene3D" id="1.50.40.10">
    <property type="entry name" value="Mitochondrial carrier domain"/>
    <property type="match status" value="2"/>
</dbReference>
<keyword evidence="5" id="KW-0677">Repeat</keyword>
<evidence type="ECO:0000256" key="1">
    <source>
        <dbReference type="ARBA" id="ARBA00004141"/>
    </source>
</evidence>
<feature type="repeat" description="Solcar" evidence="8">
    <location>
        <begin position="2"/>
        <end position="91"/>
    </location>
</feature>
<reference evidence="12" key="2">
    <citation type="submission" date="2025-08" db="UniProtKB">
        <authorList>
            <consortium name="RefSeq"/>
        </authorList>
    </citation>
    <scope>IDENTIFICATION</scope>
    <source>
        <tissue evidence="12">Leaf</tissue>
    </source>
</reference>
<dbReference type="InterPro" id="IPR018108">
    <property type="entry name" value="MCP_transmembrane"/>
</dbReference>
<gene>
    <name evidence="12" type="primary">LOC104792839</name>
</gene>
<proteinExistence type="inferred from homology"/>
<keyword evidence="11" id="KW-1185">Reference proteome</keyword>
<reference evidence="11" key="1">
    <citation type="journal article" date="2014" name="Nat. Commun.">
        <title>The emerging biofuel crop Camelina sativa retains a highly undifferentiated hexaploid genome structure.</title>
        <authorList>
            <person name="Kagale S."/>
            <person name="Koh C."/>
            <person name="Nixon J."/>
            <person name="Bollina V."/>
            <person name="Clarke W.E."/>
            <person name="Tuteja R."/>
            <person name="Spillane C."/>
            <person name="Robinson S.J."/>
            <person name="Links M.G."/>
            <person name="Clarke C."/>
            <person name="Higgins E.E."/>
            <person name="Huebert T."/>
            <person name="Sharpe A.G."/>
            <person name="Parkin I.A."/>
        </authorList>
    </citation>
    <scope>NUCLEOTIDE SEQUENCE [LARGE SCALE GENOMIC DNA]</scope>
    <source>
        <strain evidence="11">cv. DH55</strain>
    </source>
</reference>
<evidence type="ECO:0000256" key="3">
    <source>
        <dbReference type="ARBA" id="ARBA00022448"/>
    </source>
</evidence>
<evidence type="ECO:0000313" key="11">
    <source>
        <dbReference type="Proteomes" id="UP000694864"/>
    </source>
</evidence>
<keyword evidence="3 9" id="KW-0813">Transport</keyword>
<name>A0ABM0ZLE5_CAMSA</name>
<dbReference type="PROSITE" id="PS50920">
    <property type="entry name" value="SOLCAR"/>
    <property type="match status" value="3"/>
</dbReference>
<protein>
    <submittedName>
        <fullName evidence="12">Peroxisomal nicotinamide adenine dinucleotide carrier-like isoform X1</fullName>
    </submittedName>
</protein>
<dbReference type="PANTHER" id="PTHR45683">
    <property type="entry name" value="MITOCHONDRIAL NICOTINAMIDE ADENINE DINUCLEOTIDE TRANSPORTER 1-RELATED-RELATED"/>
    <property type="match status" value="1"/>
</dbReference>
<dbReference type="GeneID" id="104792839"/>
<accession>A0ABM0ZLE5</accession>
<feature type="repeat" description="Solcar" evidence="8">
    <location>
        <begin position="248"/>
        <end position="339"/>
    </location>
</feature>
<dbReference type="RefSeq" id="XP_010517380.1">
    <property type="nucleotide sequence ID" value="XM_010519078.2"/>
</dbReference>
<sequence length="357" mass="39163">MSDALINGLAGAGGGIIAQLLTYPLQTVNTRQQTERDLKREKRKLGTIEHMCQVVKQEGWERLYGGLAPSLAGTAASQGVYYYFYQVFRNQAEAAALARSKKGLGDGSVGMFSSLLVAAFAGVACLMEPSRWMVLIFTVRSVNVLMTNPIWVIVTRMQTHRKMTKDQTAASESSPSSDEQALVAVEPRPYGTFNTIREVYDEAGVTGFWKGVIPTLIMVSNPSMQFMLYETMLTKLKKKRALKGSNNVTALETFLLGAVAKLGATVTTYPLLVVKSRLQAKQVTTGDKRHQYKGTLDAILKMIRYEGLYGFYKGMSTKIVQSVLAAAVLFMIKEELVKGAKLLLSNATSSKIKSKPS</sequence>